<evidence type="ECO:0000256" key="3">
    <source>
        <dbReference type="ARBA" id="ARBA00022989"/>
    </source>
</evidence>
<dbReference type="GO" id="GO:0016020">
    <property type="term" value="C:membrane"/>
    <property type="evidence" value="ECO:0007669"/>
    <property type="project" value="UniProtKB-SubCell"/>
</dbReference>
<keyword evidence="3 5" id="KW-1133">Transmembrane helix</keyword>
<evidence type="ECO:0000313" key="6">
    <source>
        <dbReference type="EMBL" id="CAF0851352.1"/>
    </source>
</evidence>
<organism evidence="6 7">
    <name type="scientific">Adineta ricciae</name>
    <name type="common">Rotifer</name>
    <dbReference type="NCBI Taxonomy" id="249248"/>
    <lineage>
        <taxon>Eukaryota</taxon>
        <taxon>Metazoa</taxon>
        <taxon>Spiralia</taxon>
        <taxon>Gnathifera</taxon>
        <taxon>Rotifera</taxon>
        <taxon>Eurotatoria</taxon>
        <taxon>Bdelloidea</taxon>
        <taxon>Adinetida</taxon>
        <taxon>Adinetidae</taxon>
        <taxon>Adineta</taxon>
    </lineage>
</organism>
<dbReference type="InterPro" id="IPR010989">
    <property type="entry name" value="SNARE"/>
</dbReference>
<dbReference type="InterPro" id="IPR004895">
    <property type="entry name" value="Prenylated_rab_accept_PRA1"/>
</dbReference>
<accession>A0A813W634</accession>
<dbReference type="Pfam" id="PF03208">
    <property type="entry name" value="PRA1"/>
    <property type="match status" value="1"/>
</dbReference>
<comment type="subcellular location">
    <subcellularLocation>
        <location evidence="1">Membrane</location>
        <topology evidence="1">Multi-pass membrane protein</topology>
    </subcellularLocation>
</comment>
<evidence type="ECO:0000256" key="1">
    <source>
        <dbReference type="ARBA" id="ARBA00004141"/>
    </source>
</evidence>
<dbReference type="SUPFAM" id="SSF47661">
    <property type="entry name" value="t-snare proteins"/>
    <property type="match status" value="1"/>
</dbReference>
<dbReference type="PANTHER" id="PTHR12859:SF0">
    <property type="entry name" value="PRA1 FAMILY PROTEIN"/>
    <property type="match status" value="1"/>
</dbReference>
<feature type="transmembrane region" description="Helical" evidence="5">
    <location>
        <begin position="225"/>
        <end position="255"/>
    </location>
</feature>
<dbReference type="GO" id="GO:0016192">
    <property type="term" value="P:vesicle-mediated transport"/>
    <property type="evidence" value="ECO:0007669"/>
    <property type="project" value="InterPro"/>
</dbReference>
<name>A0A813W634_ADIRI</name>
<gene>
    <name evidence="6" type="ORF">EDS130_LOCUS7332</name>
</gene>
<evidence type="ECO:0000256" key="2">
    <source>
        <dbReference type="ARBA" id="ARBA00022692"/>
    </source>
</evidence>
<keyword evidence="2 5" id="KW-0812">Transmembrane</keyword>
<proteinExistence type="predicted"/>
<dbReference type="PANTHER" id="PTHR12859">
    <property type="entry name" value="PRA1 PROTEIN"/>
    <property type="match status" value="1"/>
</dbReference>
<evidence type="ECO:0000256" key="4">
    <source>
        <dbReference type="ARBA" id="ARBA00023136"/>
    </source>
</evidence>
<dbReference type="AlphaFoldDB" id="A0A813W634"/>
<protein>
    <recommendedName>
        <fullName evidence="8">PRA1 family protein</fullName>
    </recommendedName>
</protein>
<dbReference type="EMBL" id="CAJNOJ010000022">
    <property type="protein sequence ID" value="CAF0851352.1"/>
    <property type="molecule type" value="Genomic_DNA"/>
</dbReference>
<evidence type="ECO:0000256" key="5">
    <source>
        <dbReference type="SAM" id="Phobius"/>
    </source>
</evidence>
<dbReference type="Proteomes" id="UP000663852">
    <property type="component" value="Unassembled WGS sequence"/>
</dbReference>
<evidence type="ECO:0008006" key="8">
    <source>
        <dbReference type="Google" id="ProtNLM"/>
    </source>
</evidence>
<comment type="caution">
    <text evidence="6">The sequence shown here is derived from an EMBL/GenBank/DDBJ whole genome shotgun (WGS) entry which is preliminary data.</text>
</comment>
<dbReference type="OrthoDB" id="18213at2759"/>
<reference evidence="6" key="1">
    <citation type="submission" date="2021-02" db="EMBL/GenBank/DDBJ databases">
        <authorList>
            <person name="Nowell W R."/>
        </authorList>
    </citation>
    <scope>NUCLEOTIDE SEQUENCE</scope>
</reference>
<evidence type="ECO:0000313" key="7">
    <source>
        <dbReference type="Proteomes" id="UP000663852"/>
    </source>
</evidence>
<sequence length="341" mass="39586">MEPIFAQLSKTITANTDQIRENTNEIERYAVMTRDERRKYGWTRLEVVLYSTTDLIAKSSDLFVQLRKTSNQSDEAHSLILKLESTYFNVLHHFQVVQKTALDSIADKLSSLLPSEQDVLSTPSNDSTKYEHNQTSFISKQDVTSPIGQKRTTTMYRNETTRMSSTNRSNPTRSQRTRWNDARFATFRSFNDFLLDATWNVPDFTDTTRLQNRIISNLLYYQTNYIIFLTVCLFLTIITHFVDFIICLSLILSLLIRSKNTFTKAVPFVLIFIIYYKLSLVGVLIMLLFGLMLPILVIICHAILRKRNLSNKISNHLDRSRLQQTPMAIFLKMLSLEGFDE</sequence>
<keyword evidence="4 5" id="KW-0472">Membrane</keyword>